<organism evidence="1">
    <name type="scientific">Tanacetum cinerariifolium</name>
    <name type="common">Dalmatian daisy</name>
    <name type="synonym">Chrysanthemum cinerariifolium</name>
    <dbReference type="NCBI Taxonomy" id="118510"/>
    <lineage>
        <taxon>Eukaryota</taxon>
        <taxon>Viridiplantae</taxon>
        <taxon>Streptophyta</taxon>
        <taxon>Embryophyta</taxon>
        <taxon>Tracheophyta</taxon>
        <taxon>Spermatophyta</taxon>
        <taxon>Magnoliopsida</taxon>
        <taxon>eudicotyledons</taxon>
        <taxon>Gunneridae</taxon>
        <taxon>Pentapetalae</taxon>
        <taxon>asterids</taxon>
        <taxon>campanulids</taxon>
        <taxon>Asterales</taxon>
        <taxon>Asteraceae</taxon>
        <taxon>Asteroideae</taxon>
        <taxon>Anthemideae</taxon>
        <taxon>Anthemidinae</taxon>
        <taxon>Tanacetum</taxon>
    </lineage>
</organism>
<dbReference type="EMBL" id="BKCJ011661496">
    <property type="protein sequence ID" value="GFD45950.1"/>
    <property type="molecule type" value="Genomic_DNA"/>
</dbReference>
<protein>
    <submittedName>
        <fullName evidence="1">Uncharacterized protein</fullName>
    </submittedName>
</protein>
<proteinExistence type="predicted"/>
<gene>
    <name evidence="1" type="ORF">Tci_917919</name>
</gene>
<feature type="non-terminal residue" evidence="1">
    <location>
        <position position="1"/>
    </location>
</feature>
<comment type="caution">
    <text evidence="1">The sequence shown here is derived from an EMBL/GenBank/DDBJ whole genome shotgun (WGS) entry which is preliminary data.</text>
</comment>
<accession>A0A699WI27</accession>
<evidence type="ECO:0000313" key="1">
    <source>
        <dbReference type="EMBL" id="GFD45950.1"/>
    </source>
</evidence>
<name>A0A699WI27_TANCI</name>
<sequence length="78" mass="8577">ADKVIHTVKTDMVKLVIEIKTFGISADEFDKETGPSDGLQPKQADLSCVHALNKPHLHEIHVVLSKHEADQHSLCANP</sequence>
<dbReference type="AlphaFoldDB" id="A0A699WI27"/>
<reference evidence="1" key="1">
    <citation type="journal article" date="2019" name="Sci. Rep.">
        <title>Draft genome of Tanacetum cinerariifolium, the natural source of mosquito coil.</title>
        <authorList>
            <person name="Yamashiro T."/>
            <person name="Shiraishi A."/>
            <person name="Satake H."/>
            <person name="Nakayama K."/>
        </authorList>
    </citation>
    <scope>NUCLEOTIDE SEQUENCE</scope>
</reference>